<evidence type="ECO:0000313" key="16">
    <source>
        <dbReference type="Proteomes" id="UP000277871"/>
    </source>
</evidence>
<dbReference type="SMART" id="SM00478">
    <property type="entry name" value="ENDO3c"/>
    <property type="match status" value="1"/>
</dbReference>
<dbReference type="Pfam" id="PF10576">
    <property type="entry name" value="EndIII_4Fe-2S"/>
    <property type="match status" value="1"/>
</dbReference>
<dbReference type="GO" id="GO:0046872">
    <property type="term" value="F:metal ion binding"/>
    <property type="evidence" value="ECO:0007669"/>
    <property type="project" value="UniProtKB-KW"/>
</dbReference>
<feature type="domain" description="HhH-GPD" evidence="14">
    <location>
        <begin position="58"/>
        <end position="210"/>
    </location>
</feature>
<dbReference type="GO" id="GO:0006284">
    <property type="term" value="P:base-excision repair"/>
    <property type="evidence" value="ECO:0007669"/>
    <property type="project" value="InterPro"/>
</dbReference>
<evidence type="ECO:0000256" key="13">
    <source>
        <dbReference type="ARBA" id="ARBA00023295"/>
    </source>
</evidence>
<evidence type="ECO:0000256" key="6">
    <source>
        <dbReference type="ARBA" id="ARBA00022485"/>
    </source>
</evidence>
<dbReference type="GO" id="GO:0035485">
    <property type="term" value="F:adenine/guanine mispair binding"/>
    <property type="evidence" value="ECO:0007669"/>
    <property type="project" value="TreeGrafter"/>
</dbReference>
<dbReference type="Proteomes" id="UP000277871">
    <property type="component" value="Unassembled WGS sequence"/>
</dbReference>
<dbReference type="AlphaFoldDB" id="A0A3L9KZ83"/>
<evidence type="ECO:0000256" key="9">
    <source>
        <dbReference type="ARBA" id="ARBA00022801"/>
    </source>
</evidence>
<dbReference type="PANTHER" id="PTHR42944:SF1">
    <property type="entry name" value="ADENINE DNA GLYCOSYLASE"/>
    <property type="match status" value="1"/>
</dbReference>
<evidence type="ECO:0000256" key="8">
    <source>
        <dbReference type="ARBA" id="ARBA00022763"/>
    </source>
</evidence>
<comment type="similarity">
    <text evidence="3">Belongs to the Nth/MutY family.</text>
</comment>
<keyword evidence="11" id="KW-0411">Iron-sulfur</keyword>
<dbReference type="Pfam" id="PF00730">
    <property type="entry name" value="HhH-GPD"/>
    <property type="match status" value="1"/>
</dbReference>
<evidence type="ECO:0000259" key="14">
    <source>
        <dbReference type="SMART" id="SM00478"/>
    </source>
</evidence>
<keyword evidence="12" id="KW-0234">DNA repair</keyword>
<name>A0A3L9KZ83_9MICC</name>
<dbReference type="EMBL" id="RDEX01000003">
    <property type="protein sequence ID" value="RLY91700.1"/>
    <property type="molecule type" value="Genomic_DNA"/>
</dbReference>
<dbReference type="SMART" id="SM00525">
    <property type="entry name" value="FES"/>
    <property type="match status" value="1"/>
</dbReference>
<evidence type="ECO:0000256" key="1">
    <source>
        <dbReference type="ARBA" id="ARBA00000843"/>
    </source>
</evidence>
<evidence type="ECO:0000256" key="12">
    <source>
        <dbReference type="ARBA" id="ARBA00023204"/>
    </source>
</evidence>
<organism evidence="15 16">
    <name type="scientific">Kocuria tytonicola</name>
    <dbReference type="NCBI Taxonomy" id="2055946"/>
    <lineage>
        <taxon>Bacteria</taxon>
        <taxon>Bacillati</taxon>
        <taxon>Actinomycetota</taxon>
        <taxon>Actinomycetes</taxon>
        <taxon>Micrococcales</taxon>
        <taxon>Micrococcaceae</taxon>
        <taxon>Kocuria</taxon>
    </lineage>
</organism>
<dbReference type="InterPro" id="IPR044298">
    <property type="entry name" value="MIG/MutY"/>
</dbReference>
<keyword evidence="10" id="KW-0408">Iron</keyword>
<evidence type="ECO:0000256" key="3">
    <source>
        <dbReference type="ARBA" id="ARBA00008343"/>
    </source>
</evidence>
<dbReference type="PANTHER" id="PTHR42944">
    <property type="entry name" value="ADENINE DNA GLYCOSYLASE"/>
    <property type="match status" value="1"/>
</dbReference>
<comment type="catalytic activity">
    <reaction evidence="1">
        <text>Hydrolyzes free adenine bases from 7,8-dihydro-8-oxoguanine:adenine mismatched double-stranded DNA, leaving an apurinic site.</text>
        <dbReference type="EC" id="3.2.2.31"/>
    </reaction>
</comment>
<dbReference type="Pfam" id="PF00633">
    <property type="entry name" value="HHH"/>
    <property type="match status" value="1"/>
</dbReference>
<evidence type="ECO:0000256" key="4">
    <source>
        <dbReference type="ARBA" id="ARBA00012045"/>
    </source>
</evidence>
<dbReference type="InterPro" id="IPR004036">
    <property type="entry name" value="Endonuclease-III-like_CS2"/>
</dbReference>
<gene>
    <name evidence="15" type="ORF">EAE32_10805</name>
</gene>
<dbReference type="GO" id="GO:0051539">
    <property type="term" value="F:4 iron, 4 sulfur cluster binding"/>
    <property type="evidence" value="ECO:0007669"/>
    <property type="project" value="UniProtKB-KW"/>
</dbReference>
<keyword evidence="16" id="KW-1185">Reference proteome</keyword>
<dbReference type="InterPro" id="IPR000445">
    <property type="entry name" value="HhH_motif"/>
</dbReference>
<keyword evidence="8" id="KW-0227">DNA damage</keyword>
<keyword evidence="13" id="KW-0326">Glycosidase</keyword>
<reference evidence="15 16" key="1">
    <citation type="submission" date="2018-10" db="EMBL/GenBank/DDBJ databases">
        <title>Kocuria tytonicola, new bacteria from the preen glands of American barn owls (Tyto furcata).</title>
        <authorList>
            <person name="Braun M.S."/>
            <person name="Wang E."/>
            <person name="Zimmermann S."/>
            <person name="Boutin S."/>
            <person name="Wagner H."/>
            <person name="Wink M."/>
        </authorList>
    </citation>
    <scope>NUCLEOTIDE SEQUENCE [LARGE SCALE GENOMIC DNA]</scope>
    <source>
        <strain evidence="15 16">473</strain>
    </source>
</reference>
<evidence type="ECO:0000256" key="5">
    <source>
        <dbReference type="ARBA" id="ARBA00022023"/>
    </source>
</evidence>
<evidence type="ECO:0000313" key="15">
    <source>
        <dbReference type="EMBL" id="RLY91700.1"/>
    </source>
</evidence>
<dbReference type="FunFam" id="1.10.340.30:FF:000003">
    <property type="entry name" value="A/G-specific adenine glycosylase"/>
    <property type="match status" value="1"/>
</dbReference>
<dbReference type="GO" id="GO:0006298">
    <property type="term" value="P:mismatch repair"/>
    <property type="evidence" value="ECO:0007669"/>
    <property type="project" value="TreeGrafter"/>
</dbReference>
<dbReference type="InterPro" id="IPR003651">
    <property type="entry name" value="Endonuclease3_FeS-loop_motif"/>
</dbReference>
<evidence type="ECO:0000256" key="11">
    <source>
        <dbReference type="ARBA" id="ARBA00023014"/>
    </source>
</evidence>
<dbReference type="EC" id="3.2.2.31" evidence="4"/>
<dbReference type="InterPro" id="IPR003265">
    <property type="entry name" value="HhH-GPD_domain"/>
</dbReference>
<protein>
    <recommendedName>
        <fullName evidence="5">Adenine DNA glycosylase</fullName>
        <ecNumber evidence="4">3.2.2.31</ecNumber>
    </recommendedName>
</protein>
<proteinExistence type="inferred from homology"/>
<dbReference type="PROSITE" id="PS01155">
    <property type="entry name" value="ENDONUCLEASE_III_2"/>
    <property type="match status" value="1"/>
</dbReference>
<accession>A0A3L9KZ83</accession>
<evidence type="ECO:0000256" key="7">
    <source>
        <dbReference type="ARBA" id="ARBA00022723"/>
    </source>
</evidence>
<dbReference type="CDD" id="cd00056">
    <property type="entry name" value="ENDO3c"/>
    <property type="match status" value="1"/>
</dbReference>
<evidence type="ECO:0000256" key="2">
    <source>
        <dbReference type="ARBA" id="ARBA00001966"/>
    </source>
</evidence>
<keyword evidence="6" id="KW-0004">4Fe-4S</keyword>
<keyword evidence="9" id="KW-0378">Hydrolase</keyword>
<keyword evidence="7" id="KW-0479">Metal-binding</keyword>
<sequence>MGSRLPWTVMNPNAETPAPRSLPRLHRAVVEWYGREARDLPWRAPDRTPWGVLVSEIMLQQTPVVRVLPVWTRWLQRWPEPTDLAAASPADVVRAWDRLGYPRRALRLHAAAQRIRDIHGGRVPEDHAELLALPGIGAYTAAAVAVFAFGQRHTVVDTNIRRAHARLFTGHALPARSLTAAENRLAEAVMPEDVAGSVAWNQAVMELGALVCTARAPRCGQCPVRDECAWVAAGSPPAAEKPRGQSWQGTDRQVRGAVMAVLRAAQDPVPRPLLLTDLAGSEQLAAGHSAPPDVVVERLGALWRLDAPTEQRERALAGLLADGLAAEEPAGIRLPG</sequence>
<dbReference type="Gene3D" id="1.10.1670.10">
    <property type="entry name" value="Helix-hairpin-Helix base-excision DNA repair enzymes (C-terminal)"/>
    <property type="match status" value="1"/>
</dbReference>
<dbReference type="GO" id="GO:0032357">
    <property type="term" value="F:oxidized purine DNA binding"/>
    <property type="evidence" value="ECO:0007669"/>
    <property type="project" value="TreeGrafter"/>
</dbReference>
<dbReference type="SUPFAM" id="SSF48150">
    <property type="entry name" value="DNA-glycosylase"/>
    <property type="match status" value="1"/>
</dbReference>
<comment type="caution">
    <text evidence="15">The sequence shown here is derived from an EMBL/GenBank/DDBJ whole genome shotgun (WGS) entry which is preliminary data.</text>
</comment>
<dbReference type="InterPro" id="IPR011257">
    <property type="entry name" value="DNA_glycosylase"/>
</dbReference>
<dbReference type="Gene3D" id="1.10.340.30">
    <property type="entry name" value="Hypothetical protein, domain 2"/>
    <property type="match status" value="1"/>
</dbReference>
<comment type="cofactor">
    <cofactor evidence="2">
        <name>[4Fe-4S] cluster</name>
        <dbReference type="ChEBI" id="CHEBI:49883"/>
    </cofactor>
</comment>
<dbReference type="GO" id="GO:0000701">
    <property type="term" value="F:purine-specific mismatch base pair DNA N-glycosylase activity"/>
    <property type="evidence" value="ECO:0007669"/>
    <property type="project" value="UniProtKB-EC"/>
</dbReference>
<dbReference type="InterPro" id="IPR023170">
    <property type="entry name" value="HhH_base_excis_C"/>
</dbReference>
<dbReference type="GO" id="GO:0034039">
    <property type="term" value="F:8-oxo-7,8-dihydroguanine DNA N-glycosylase activity"/>
    <property type="evidence" value="ECO:0007669"/>
    <property type="project" value="TreeGrafter"/>
</dbReference>
<evidence type="ECO:0000256" key="10">
    <source>
        <dbReference type="ARBA" id="ARBA00023004"/>
    </source>
</evidence>